<keyword evidence="2" id="KW-0472">Membrane</keyword>
<evidence type="ECO:0000256" key="2">
    <source>
        <dbReference type="SAM" id="Phobius"/>
    </source>
</evidence>
<dbReference type="RefSeq" id="WP_377328914.1">
    <property type="nucleotide sequence ID" value="NZ_JBHUMZ010000021.1"/>
</dbReference>
<feature type="region of interest" description="Disordered" evidence="1">
    <location>
        <begin position="34"/>
        <end position="78"/>
    </location>
</feature>
<dbReference type="EMBL" id="JBHUMZ010000021">
    <property type="protein sequence ID" value="MFD2639114.1"/>
    <property type="molecule type" value="Genomic_DNA"/>
</dbReference>
<evidence type="ECO:0000313" key="3">
    <source>
        <dbReference type="EMBL" id="MFD2639114.1"/>
    </source>
</evidence>
<dbReference type="Pfam" id="PF19754">
    <property type="entry name" value="DUF6241"/>
    <property type="match status" value="1"/>
</dbReference>
<comment type="caution">
    <text evidence="3">The sequence shown here is derived from an EMBL/GenBank/DDBJ whole genome shotgun (WGS) entry which is preliminary data.</text>
</comment>
<sequence length="190" mass="21592">MKTVLKWLIGTVVVLGLGVGLFFGVGYVLDEQMADDPKEPEAEDKQSDEKEEEKKVTELSEEKFENAENAENLNPFGDDLEAKALDDTQVQDYIHEMSHQKVEADEKWGFYLITDERIKWLQQGIEASKDNLSHYDVYQSILNRWAAGDFTQADDDHNAIWDLKGGTIGYATGVLSDEEEQAYIESADEY</sequence>
<accession>A0ABW5QAT0</accession>
<dbReference type="Proteomes" id="UP001597452">
    <property type="component" value="Unassembled WGS sequence"/>
</dbReference>
<proteinExistence type="predicted"/>
<name>A0ABW5QAT0_9BACI</name>
<feature type="compositionally biased region" description="Basic and acidic residues" evidence="1">
    <location>
        <begin position="35"/>
        <end position="66"/>
    </location>
</feature>
<keyword evidence="4" id="KW-1185">Reference proteome</keyword>
<evidence type="ECO:0000256" key="1">
    <source>
        <dbReference type="SAM" id="MobiDB-lite"/>
    </source>
</evidence>
<protein>
    <submittedName>
        <fullName evidence="3">DUF6241 domain-containing protein</fullName>
    </submittedName>
</protein>
<keyword evidence="2" id="KW-1133">Transmembrane helix</keyword>
<organism evidence="3 4">
    <name type="scientific">Piscibacillus salipiscarius</name>
    <dbReference type="NCBI Taxonomy" id="299480"/>
    <lineage>
        <taxon>Bacteria</taxon>
        <taxon>Bacillati</taxon>
        <taxon>Bacillota</taxon>
        <taxon>Bacilli</taxon>
        <taxon>Bacillales</taxon>
        <taxon>Bacillaceae</taxon>
        <taxon>Piscibacillus</taxon>
    </lineage>
</organism>
<gene>
    <name evidence="3" type="ORF">ACFSW4_09585</name>
</gene>
<reference evidence="4" key="1">
    <citation type="journal article" date="2019" name="Int. J. Syst. Evol. Microbiol.">
        <title>The Global Catalogue of Microorganisms (GCM) 10K type strain sequencing project: providing services to taxonomists for standard genome sequencing and annotation.</title>
        <authorList>
            <consortium name="The Broad Institute Genomics Platform"/>
            <consortium name="The Broad Institute Genome Sequencing Center for Infectious Disease"/>
            <person name="Wu L."/>
            <person name="Ma J."/>
        </authorList>
    </citation>
    <scope>NUCLEOTIDE SEQUENCE [LARGE SCALE GENOMIC DNA]</scope>
    <source>
        <strain evidence="4">TISTR 1571</strain>
    </source>
</reference>
<evidence type="ECO:0000313" key="4">
    <source>
        <dbReference type="Proteomes" id="UP001597452"/>
    </source>
</evidence>
<keyword evidence="2" id="KW-0812">Transmembrane</keyword>
<dbReference type="InterPro" id="IPR046208">
    <property type="entry name" value="DUF6241"/>
</dbReference>
<feature type="transmembrane region" description="Helical" evidence="2">
    <location>
        <begin position="7"/>
        <end position="29"/>
    </location>
</feature>